<dbReference type="InterPro" id="IPR000086">
    <property type="entry name" value="NUDIX_hydrolase_dom"/>
</dbReference>
<proteinExistence type="predicted"/>
<keyword evidence="1" id="KW-0378">Hydrolase</keyword>
<evidence type="ECO:0000259" key="2">
    <source>
        <dbReference type="PROSITE" id="PS51462"/>
    </source>
</evidence>
<dbReference type="GO" id="GO:0035529">
    <property type="term" value="F:NADH pyrophosphatase activity"/>
    <property type="evidence" value="ECO:0007669"/>
    <property type="project" value="TreeGrafter"/>
</dbReference>
<dbReference type="PROSITE" id="PS51462">
    <property type="entry name" value="NUDIX"/>
    <property type="match status" value="1"/>
</dbReference>
<dbReference type="InterPro" id="IPR015797">
    <property type="entry name" value="NUDIX_hydrolase-like_dom_sf"/>
</dbReference>
<dbReference type="Proteomes" id="UP000734854">
    <property type="component" value="Unassembled WGS sequence"/>
</dbReference>
<dbReference type="PANTHER" id="PTHR13994">
    <property type="entry name" value="NUDIX HYDROLASE RELATED"/>
    <property type="match status" value="1"/>
</dbReference>
<feature type="domain" description="Nudix hydrolase" evidence="2">
    <location>
        <begin position="18"/>
        <end position="148"/>
    </location>
</feature>
<keyword evidence="4" id="KW-1185">Reference proteome</keyword>
<protein>
    <recommendedName>
        <fullName evidence="2">Nudix hydrolase domain-containing protein</fullName>
    </recommendedName>
</protein>
<dbReference type="GO" id="GO:0047631">
    <property type="term" value="F:ADP-ribose diphosphatase activity"/>
    <property type="evidence" value="ECO:0007669"/>
    <property type="project" value="TreeGrafter"/>
</dbReference>
<dbReference type="CDD" id="cd04670">
    <property type="entry name" value="NUDIX_ASFGF2_Nudt6"/>
    <property type="match status" value="1"/>
</dbReference>
<dbReference type="FunFam" id="3.90.79.10:FF:000015">
    <property type="entry name" value="Nudix hydrolase 8"/>
    <property type="match status" value="1"/>
</dbReference>
<name>A0A8J5HC57_ZINOF</name>
<evidence type="ECO:0000313" key="3">
    <source>
        <dbReference type="EMBL" id="KAG6520720.1"/>
    </source>
</evidence>
<reference evidence="3 4" key="1">
    <citation type="submission" date="2020-08" db="EMBL/GenBank/DDBJ databases">
        <title>Plant Genome Project.</title>
        <authorList>
            <person name="Zhang R.-G."/>
        </authorList>
    </citation>
    <scope>NUCLEOTIDE SEQUENCE [LARGE SCALE GENOMIC DNA]</scope>
    <source>
        <tissue evidence="3">Rhizome</tissue>
    </source>
</reference>
<dbReference type="InterPro" id="IPR003293">
    <property type="entry name" value="Nudix_hydrolase6-like"/>
</dbReference>
<dbReference type="GO" id="GO:0051287">
    <property type="term" value="F:NAD binding"/>
    <property type="evidence" value="ECO:0007669"/>
    <property type="project" value="TreeGrafter"/>
</dbReference>
<dbReference type="InterPro" id="IPR020084">
    <property type="entry name" value="NUDIX_hydrolase_CS"/>
</dbReference>
<accession>A0A8J5HC57</accession>
<dbReference type="Gene3D" id="3.90.79.10">
    <property type="entry name" value="Nucleoside Triphosphate Pyrophosphohydrolase"/>
    <property type="match status" value="2"/>
</dbReference>
<dbReference type="AlphaFoldDB" id="A0A8J5HC57"/>
<dbReference type="SUPFAM" id="SSF55811">
    <property type="entry name" value="Nudix"/>
    <property type="match status" value="2"/>
</dbReference>
<gene>
    <name evidence="3" type="ORF">ZIOFF_017780</name>
</gene>
<dbReference type="PROSITE" id="PS00893">
    <property type="entry name" value="NUDIX_BOX"/>
    <property type="match status" value="2"/>
</dbReference>
<evidence type="ECO:0000313" key="4">
    <source>
        <dbReference type="Proteomes" id="UP000734854"/>
    </source>
</evidence>
<organism evidence="3 4">
    <name type="scientific">Zingiber officinale</name>
    <name type="common">Ginger</name>
    <name type="synonym">Amomum zingiber</name>
    <dbReference type="NCBI Taxonomy" id="94328"/>
    <lineage>
        <taxon>Eukaryota</taxon>
        <taxon>Viridiplantae</taxon>
        <taxon>Streptophyta</taxon>
        <taxon>Embryophyta</taxon>
        <taxon>Tracheophyta</taxon>
        <taxon>Spermatophyta</taxon>
        <taxon>Magnoliopsida</taxon>
        <taxon>Liliopsida</taxon>
        <taxon>Zingiberales</taxon>
        <taxon>Zingiberaceae</taxon>
        <taxon>Zingiber</taxon>
    </lineage>
</organism>
<dbReference type="PANTHER" id="PTHR13994:SF53">
    <property type="entry name" value="NUDIX HYDROLASE 8-LIKE"/>
    <property type="match status" value="1"/>
</dbReference>
<dbReference type="Pfam" id="PF00293">
    <property type="entry name" value="NUDIX"/>
    <property type="match status" value="1"/>
</dbReference>
<evidence type="ECO:0000256" key="1">
    <source>
        <dbReference type="ARBA" id="ARBA00022801"/>
    </source>
</evidence>
<comment type="caution">
    <text evidence="3">The sequence shown here is derived from an EMBL/GenBank/DDBJ whole genome shotgun (WGS) entry which is preliminary data.</text>
</comment>
<dbReference type="EMBL" id="JACMSC010000005">
    <property type="protein sequence ID" value="KAG6520720.1"/>
    <property type="molecule type" value="Genomic_DNA"/>
</dbReference>
<sequence length="167" mass="18780">MLTYWIPDEPCMLLGTTTHQIGVGGFVINDNKEVLVVKEKKCPSRCYGIWKLPTGFVNKSEEIFSGAVREVKEETGIDTTFVELLAFRHAHYMAFEKSDLFFICMLKPASSEITIDESEIAAAKVLVVKEKKCPSRCHGIWKLPTGFINKSEEIFSGAVREIKEETG</sequence>